<name>A0A845A710_9SPHN</name>
<accession>A0A845A710</accession>
<dbReference type="EMBL" id="WTYQ01000002">
    <property type="protein sequence ID" value="MXP25454.1"/>
    <property type="molecule type" value="Genomic_DNA"/>
</dbReference>
<evidence type="ECO:0000313" key="2">
    <source>
        <dbReference type="Proteomes" id="UP000460561"/>
    </source>
</evidence>
<dbReference type="AlphaFoldDB" id="A0A845A710"/>
<protein>
    <submittedName>
        <fullName evidence="1">Uncharacterized protein</fullName>
    </submittedName>
</protein>
<sequence length="58" mass="6265">MFSDQLTFLAANYTADCLMMSDNFDFADEAVADAIAFVADDSRPPTHDETETAIAALS</sequence>
<evidence type="ECO:0000313" key="1">
    <source>
        <dbReference type="EMBL" id="MXP25454.1"/>
    </source>
</evidence>
<keyword evidence="2" id="KW-1185">Reference proteome</keyword>
<organism evidence="1 2">
    <name type="scientific">Altericroceibacterium indicum</name>
    <dbReference type="NCBI Taxonomy" id="374177"/>
    <lineage>
        <taxon>Bacteria</taxon>
        <taxon>Pseudomonadati</taxon>
        <taxon>Pseudomonadota</taxon>
        <taxon>Alphaproteobacteria</taxon>
        <taxon>Sphingomonadales</taxon>
        <taxon>Erythrobacteraceae</taxon>
        <taxon>Altericroceibacterium</taxon>
    </lineage>
</organism>
<gene>
    <name evidence="1" type="ORF">GRI39_05280</name>
</gene>
<reference evidence="1 2" key="1">
    <citation type="submission" date="2019-12" db="EMBL/GenBank/DDBJ databases">
        <title>Genomic-based taxomic classification of the family Erythrobacteraceae.</title>
        <authorList>
            <person name="Xu L."/>
        </authorList>
    </citation>
    <scope>NUCLEOTIDE SEQUENCE [LARGE SCALE GENOMIC DNA]</scope>
    <source>
        <strain evidence="1 2">DSM 18604</strain>
    </source>
</reference>
<dbReference type="RefSeq" id="WP_160738686.1">
    <property type="nucleotide sequence ID" value="NZ_WTYQ01000002.1"/>
</dbReference>
<dbReference type="Proteomes" id="UP000460561">
    <property type="component" value="Unassembled WGS sequence"/>
</dbReference>
<comment type="caution">
    <text evidence="1">The sequence shown here is derived from an EMBL/GenBank/DDBJ whole genome shotgun (WGS) entry which is preliminary data.</text>
</comment>
<proteinExistence type="predicted"/>